<evidence type="ECO:0000259" key="1">
    <source>
        <dbReference type="SMART" id="SM00563"/>
    </source>
</evidence>
<gene>
    <name evidence="2" type="ordered locus">TREPR_0174</name>
</gene>
<keyword evidence="3" id="KW-1185">Reference proteome</keyword>
<dbReference type="InterPro" id="IPR002123">
    <property type="entry name" value="Plipid/glycerol_acylTrfase"/>
</dbReference>
<name>F5YME9_TREPZ</name>
<proteinExistence type="predicted"/>
<feature type="domain" description="Phospholipid/glycerol acyltransferase" evidence="1">
    <location>
        <begin position="75"/>
        <end position="218"/>
    </location>
</feature>
<sequence>METLSGKFKEQIQKAVRLSKVSTVVTEQDVYQEGDQNVLPFLHKMVETLVLPGSGISGFEHLKELLEKANAGHSCLLFVEHYSNMDLSAFHYLLQKEPDPGKAIADALVAIAGIKLNEENPVVAAFTGAHTRLVIYPSRSLSHLDPVKDRAELVRSNGINRAAMKALSDIKVKGKLILVFPSGTRYRPWDPQTKKGVREIDSYIKSFEYMCMVAINGEVLHVSPGDMMDDFVSEDVVRYTAGPVLSCAEFRSAARAVAEAAGVEDKKQAVVDTIMERLEEMHIAGEADRQGYLKK</sequence>
<reference evidence="3" key="1">
    <citation type="submission" date="2009-12" db="EMBL/GenBank/DDBJ databases">
        <title>Complete sequence of Treponema primitia strain ZAS-2.</title>
        <authorList>
            <person name="Tetu S.G."/>
            <person name="Matson E."/>
            <person name="Ren Q."/>
            <person name="Seshadri R."/>
            <person name="Elbourne L."/>
            <person name="Hassan K.A."/>
            <person name="Durkin A."/>
            <person name="Radune D."/>
            <person name="Mohamoud Y."/>
            <person name="Shay R."/>
            <person name="Jin S."/>
            <person name="Zhang X."/>
            <person name="Lucey K."/>
            <person name="Ballor N.R."/>
            <person name="Ottesen E."/>
            <person name="Rosenthal R."/>
            <person name="Allen A."/>
            <person name="Leadbetter J.R."/>
            <person name="Paulsen I.T."/>
        </authorList>
    </citation>
    <scope>NUCLEOTIDE SEQUENCE [LARGE SCALE GENOMIC DNA]</scope>
    <source>
        <strain evidence="3">ATCC BAA-887 / DSM 12427 / ZAS-2</strain>
    </source>
</reference>
<dbReference type="KEGG" id="tpi:TREPR_0174"/>
<dbReference type="AlphaFoldDB" id="F5YME9"/>
<dbReference type="HOGENOM" id="CLU_080737_0_0_12"/>
<reference evidence="2 3" key="2">
    <citation type="journal article" date="2011" name="ISME J.">
        <title>RNA-seq reveals cooperative metabolic interactions between two termite-gut spirochete species in co-culture.</title>
        <authorList>
            <person name="Rosenthal A.Z."/>
            <person name="Matson E.G."/>
            <person name="Eldar A."/>
            <person name="Leadbetter J.R."/>
        </authorList>
    </citation>
    <scope>NUCLEOTIDE SEQUENCE [LARGE SCALE GENOMIC DNA]</scope>
    <source>
        <strain evidence="3">ATCC BAA-887 / DSM 12427 / ZAS-2</strain>
    </source>
</reference>
<dbReference type="Proteomes" id="UP000009223">
    <property type="component" value="Chromosome"/>
</dbReference>
<dbReference type="RefSeq" id="WP_015706302.1">
    <property type="nucleotide sequence ID" value="NC_015578.1"/>
</dbReference>
<accession>F5YME9</accession>
<organism evidence="2 3">
    <name type="scientific">Treponema primitia (strain ATCC BAA-887 / DSM 12427 / ZAS-2)</name>
    <dbReference type="NCBI Taxonomy" id="545694"/>
    <lineage>
        <taxon>Bacteria</taxon>
        <taxon>Pseudomonadati</taxon>
        <taxon>Spirochaetota</taxon>
        <taxon>Spirochaetia</taxon>
        <taxon>Spirochaetales</taxon>
        <taxon>Treponemataceae</taxon>
        <taxon>Treponema</taxon>
    </lineage>
</organism>
<dbReference type="OrthoDB" id="350185at2"/>
<protein>
    <recommendedName>
        <fullName evidence="1">Phospholipid/glycerol acyltransferase domain-containing protein</fullName>
    </recommendedName>
</protein>
<dbReference type="SUPFAM" id="SSF69593">
    <property type="entry name" value="Glycerol-3-phosphate (1)-acyltransferase"/>
    <property type="match status" value="1"/>
</dbReference>
<dbReference type="SMART" id="SM00563">
    <property type="entry name" value="PlsC"/>
    <property type="match status" value="1"/>
</dbReference>
<evidence type="ECO:0000313" key="2">
    <source>
        <dbReference type="EMBL" id="AEF86721.1"/>
    </source>
</evidence>
<evidence type="ECO:0000313" key="3">
    <source>
        <dbReference type="Proteomes" id="UP000009223"/>
    </source>
</evidence>
<dbReference type="STRING" id="545694.TREPR_0174"/>
<dbReference type="EMBL" id="CP001843">
    <property type="protein sequence ID" value="AEF86721.1"/>
    <property type="molecule type" value="Genomic_DNA"/>
</dbReference>
<dbReference type="Gene3D" id="3.40.1130.10">
    <property type="entry name" value="Glycerol-3-phosphate (1)-acyltransferase"/>
    <property type="match status" value="1"/>
</dbReference>
<dbReference type="GO" id="GO:0016746">
    <property type="term" value="F:acyltransferase activity"/>
    <property type="evidence" value="ECO:0007669"/>
    <property type="project" value="InterPro"/>
</dbReference>
<dbReference type="eggNOG" id="COG0204">
    <property type="taxonomic scope" value="Bacteria"/>
</dbReference>